<evidence type="ECO:0000313" key="2">
    <source>
        <dbReference type="Proteomes" id="UP000479000"/>
    </source>
</evidence>
<accession>A0A6H5G798</accession>
<organism evidence="1 2">
    <name type="scientific">Nesidiocoris tenuis</name>
    <dbReference type="NCBI Taxonomy" id="355587"/>
    <lineage>
        <taxon>Eukaryota</taxon>
        <taxon>Metazoa</taxon>
        <taxon>Ecdysozoa</taxon>
        <taxon>Arthropoda</taxon>
        <taxon>Hexapoda</taxon>
        <taxon>Insecta</taxon>
        <taxon>Pterygota</taxon>
        <taxon>Neoptera</taxon>
        <taxon>Paraneoptera</taxon>
        <taxon>Hemiptera</taxon>
        <taxon>Heteroptera</taxon>
        <taxon>Panheteroptera</taxon>
        <taxon>Cimicomorpha</taxon>
        <taxon>Miridae</taxon>
        <taxon>Dicyphina</taxon>
        <taxon>Nesidiocoris</taxon>
    </lineage>
</organism>
<dbReference type="Proteomes" id="UP000479000">
    <property type="component" value="Unassembled WGS sequence"/>
</dbReference>
<sequence length="50" mass="5959">MKQPANILRRYEFISQNLKNQKNPARPIARLNHRCHPRIPTSLFVSKIYV</sequence>
<keyword evidence="2" id="KW-1185">Reference proteome</keyword>
<dbReference type="AlphaFoldDB" id="A0A6H5G798"/>
<evidence type="ECO:0000313" key="1">
    <source>
        <dbReference type="EMBL" id="CAA9998671.1"/>
    </source>
</evidence>
<reference evidence="1 2" key="1">
    <citation type="submission" date="2020-02" db="EMBL/GenBank/DDBJ databases">
        <authorList>
            <person name="Ferguson B K."/>
        </authorList>
    </citation>
    <scope>NUCLEOTIDE SEQUENCE [LARGE SCALE GENOMIC DNA]</scope>
</reference>
<gene>
    <name evidence="1" type="ORF">NTEN_LOCUS4954</name>
</gene>
<proteinExistence type="predicted"/>
<name>A0A6H5G798_9HEMI</name>
<protein>
    <submittedName>
        <fullName evidence="1">Uncharacterized protein</fullName>
    </submittedName>
</protein>
<dbReference type="EMBL" id="CADCXU010007299">
    <property type="protein sequence ID" value="CAA9998671.1"/>
    <property type="molecule type" value="Genomic_DNA"/>
</dbReference>